<evidence type="ECO:0000313" key="2">
    <source>
        <dbReference type="Proteomes" id="UP000058925"/>
    </source>
</evidence>
<protein>
    <submittedName>
        <fullName evidence="1">Uncharacterized protein</fullName>
    </submittedName>
</protein>
<dbReference type="AlphaFoldDB" id="A0A654LU04"/>
<proteinExistence type="predicted"/>
<evidence type="ECO:0000313" key="1">
    <source>
        <dbReference type="EMBL" id="ALI34888.1"/>
    </source>
</evidence>
<dbReference type="GeneID" id="60420823"/>
<reference evidence="2" key="1">
    <citation type="submission" date="2015-10" db="EMBL/GenBank/DDBJ databases">
        <title>Niche specialization of a soil ammonia-oxidizing archaeon, Candidatus Nitrosocosmicus oleophilus.</title>
        <authorList>
            <person name="Jung M.-Y."/>
            <person name="Rhee S.-K."/>
        </authorList>
    </citation>
    <scope>NUCLEOTIDE SEQUENCE [LARGE SCALE GENOMIC DNA]</scope>
    <source>
        <strain evidence="2">MY3</strain>
    </source>
</reference>
<dbReference type="Proteomes" id="UP000058925">
    <property type="component" value="Chromosome"/>
</dbReference>
<dbReference type="RefSeq" id="WP_196817462.1">
    <property type="nucleotide sequence ID" value="NZ_CP012850.1"/>
</dbReference>
<name>A0A654LU04_9ARCH</name>
<accession>A0A654LU04</accession>
<dbReference type="EMBL" id="CP012850">
    <property type="protein sequence ID" value="ALI34888.1"/>
    <property type="molecule type" value="Genomic_DNA"/>
</dbReference>
<gene>
    <name evidence="1" type="ORF">NMY3_00679</name>
</gene>
<dbReference type="KEGG" id="taa:NMY3_00679"/>
<organism evidence="1 2">
    <name type="scientific">Candidatus Nitrosocosmicus oleophilus</name>
    <dbReference type="NCBI Taxonomy" id="1353260"/>
    <lineage>
        <taxon>Archaea</taxon>
        <taxon>Nitrososphaerota</taxon>
        <taxon>Nitrososphaeria</taxon>
        <taxon>Nitrososphaerales</taxon>
        <taxon>Nitrososphaeraceae</taxon>
        <taxon>Candidatus Nitrosocosmicus</taxon>
    </lineage>
</organism>
<sequence>MENKSKIPKKIQLVFPRLKEQDVHLPMDLSQYKDKKFFDLFEIDVDELSTWFEGFRVESIELFVDSVINSSDQTKLIVGGRQDQKGIKFLLKPKDKDKTVVESQLHKSQNFGGMSKDD</sequence>
<keyword evidence="2" id="KW-1185">Reference proteome</keyword>